<keyword evidence="2" id="KW-1185">Reference proteome</keyword>
<dbReference type="AlphaFoldDB" id="A0A934SMB5"/>
<dbReference type="RefSeq" id="WP_200688983.1">
    <property type="nucleotide sequence ID" value="NZ_JAEPRQ010000009.1"/>
</dbReference>
<evidence type="ECO:0000313" key="1">
    <source>
        <dbReference type="EMBL" id="MBK4217837.1"/>
    </source>
</evidence>
<dbReference type="SUPFAM" id="SSF58113">
    <property type="entry name" value="Apolipoprotein A-I"/>
    <property type="match status" value="1"/>
</dbReference>
<proteinExistence type="predicted"/>
<protein>
    <submittedName>
        <fullName evidence="1">Uncharacterized protein</fullName>
    </submittedName>
</protein>
<dbReference type="Proteomes" id="UP000640485">
    <property type="component" value="Unassembled WGS sequence"/>
</dbReference>
<comment type="caution">
    <text evidence="1">The sequence shown here is derived from an EMBL/GenBank/DDBJ whole genome shotgun (WGS) entry which is preliminary data.</text>
</comment>
<gene>
    <name evidence="1" type="ORF">JJJ17_18030</name>
</gene>
<sequence length="149" mass="16891">MKLSDMFSTLAENARNFEQRATEWQSEMTSRNEDMMAGARKWQETALQRQEEVNKQVRTYFEDAGENVRSQWQTMQTAWEDQFQQMREKGEEMRASALKSGHFPDWAEAYAAQMVAFAQKMQDEAANAIAAATEARGSSGSGGSKTKKG</sequence>
<accession>A0A934SMB5</accession>
<name>A0A934SMB5_9RHOB</name>
<evidence type="ECO:0000313" key="2">
    <source>
        <dbReference type="Proteomes" id="UP000640485"/>
    </source>
</evidence>
<dbReference type="EMBL" id="JAEPRQ010000009">
    <property type="protein sequence ID" value="MBK4217837.1"/>
    <property type="molecule type" value="Genomic_DNA"/>
</dbReference>
<reference evidence="1" key="1">
    <citation type="submission" date="2021-01" db="EMBL/GenBank/DDBJ databases">
        <title>Paracoccus amoyensis sp. nov., isolated from the surface seawater along the coast of Xiamen Island, China.</title>
        <authorList>
            <person name="Lyu L."/>
        </authorList>
    </citation>
    <scope>NUCLEOTIDE SEQUENCE</scope>
    <source>
        <strain evidence="1">MJ17</strain>
    </source>
</reference>
<organism evidence="1 2">
    <name type="scientific">Paracoccus caeni</name>
    <dbReference type="NCBI Taxonomy" id="657651"/>
    <lineage>
        <taxon>Bacteria</taxon>
        <taxon>Pseudomonadati</taxon>
        <taxon>Pseudomonadota</taxon>
        <taxon>Alphaproteobacteria</taxon>
        <taxon>Rhodobacterales</taxon>
        <taxon>Paracoccaceae</taxon>
        <taxon>Paracoccus</taxon>
    </lineage>
</organism>